<gene>
    <name evidence="1" type="ORF">WMO75_10640</name>
</gene>
<dbReference type="EMBL" id="JBBMEI010000030">
    <property type="protein sequence ID" value="MEQ2358785.1"/>
    <property type="molecule type" value="Genomic_DNA"/>
</dbReference>
<dbReference type="InterPro" id="IPR000150">
    <property type="entry name" value="Cof"/>
</dbReference>
<dbReference type="GO" id="GO:0016787">
    <property type="term" value="F:hydrolase activity"/>
    <property type="evidence" value="ECO:0007669"/>
    <property type="project" value="UniProtKB-KW"/>
</dbReference>
<dbReference type="SFLD" id="SFLDS00003">
    <property type="entry name" value="Haloacid_Dehalogenase"/>
    <property type="match status" value="1"/>
</dbReference>
<name>A0ABV1AM75_9FIRM</name>
<reference evidence="1 2" key="1">
    <citation type="submission" date="2024-03" db="EMBL/GenBank/DDBJ databases">
        <title>Human intestinal bacterial collection.</title>
        <authorList>
            <person name="Pauvert C."/>
            <person name="Hitch T.C.A."/>
            <person name="Clavel T."/>
        </authorList>
    </citation>
    <scope>NUCLEOTIDE SEQUENCE [LARGE SCALE GENOMIC DNA]</scope>
    <source>
        <strain evidence="1 2">CLA-AA-H95</strain>
    </source>
</reference>
<sequence length="275" mass="30686">MKPKAIFLDIDGTLTEPGTNVPPASALEAIRRAQEAGNYVFLCTGRNYAMLSPLLKYGFDGVVASSGGYVVCRDEVIYDSPMTDEERDRMSQLLKENGIFRTIECVEGAFTDDGFKNFLREHANEGGNSEMLRWQEQIEKDLNILPMEAYKGQAVYKMVVMSPSMESLEICREELKDDFSFCIQEPRGGFVNGEIISRRFDKGTGVLKVCEHLGISLEDSVGFGDSMNDKEMLEVAGLSVCMENGSEEMKKIADVICPSVTEDGIKKAFEKYHLM</sequence>
<dbReference type="PROSITE" id="PS01229">
    <property type="entry name" value="COF_2"/>
    <property type="match status" value="1"/>
</dbReference>
<dbReference type="SUPFAM" id="SSF56784">
    <property type="entry name" value="HAD-like"/>
    <property type="match status" value="1"/>
</dbReference>
<dbReference type="NCBIfam" id="TIGR01484">
    <property type="entry name" value="HAD-SF-IIB"/>
    <property type="match status" value="1"/>
</dbReference>
<dbReference type="PANTHER" id="PTHR10000">
    <property type="entry name" value="PHOSPHOSERINE PHOSPHATASE"/>
    <property type="match status" value="1"/>
</dbReference>
<evidence type="ECO:0000313" key="2">
    <source>
        <dbReference type="Proteomes" id="UP001446032"/>
    </source>
</evidence>
<dbReference type="EC" id="3.-.-.-" evidence="1"/>
<accession>A0ABV1AM75</accession>
<dbReference type="NCBIfam" id="TIGR00099">
    <property type="entry name" value="Cof-subfamily"/>
    <property type="match status" value="1"/>
</dbReference>
<organism evidence="1 2">
    <name type="scientific">Blautia intestinihominis</name>
    <dbReference type="NCBI Taxonomy" id="3133152"/>
    <lineage>
        <taxon>Bacteria</taxon>
        <taxon>Bacillati</taxon>
        <taxon>Bacillota</taxon>
        <taxon>Clostridia</taxon>
        <taxon>Lachnospirales</taxon>
        <taxon>Lachnospiraceae</taxon>
        <taxon>Blautia</taxon>
    </lineage>
</organism>
<dbReference type="Gene3D" id="3.30.1240.10">
    <property type="match status" value="1"/>
</dbReference>
<comment type="caution">
    <text evidence="1">The sequence shown here is derived from an EMBL/GenBank/DDBJ whole genome shotgun (WGS) entry which is preliminary data.</text>
</comment>
<dbReference type="SFLD" id="SFLDG01140">
    <property type="entry name" value="C2.B:_Phosphomannomutase_and_P"/>
    <property type="match status" value="1"/>
</dbReference>
<protein>
    <submittedName>
        <fullName evidence="1">HAD family hydrolase</fullName>
        <ecNumber evidence="1">3.-.-.-</ecNumber>
    </submittedName>
</protein>
<evidence type="ECO:0000313" key="1">
    <source>
        <dbReference type="EMBL" id="MEQ2358785.1"/>
    </source>
</evidence>
<dbReference type="Proteomes" id="UP001446032">
    <property type="component" value="Unassembled WGS sequence"/>
</dbReference>
<dbReference type="InterPro" id="IPR006379">
    <property type="entry name" value="HAD-SF_hydro_IIB"/>
</dbReference>
<dbReference type="Gene3D" id="3.40.50.1000">
    <property type="entry name" value="HAD superfamily/HAD-like"/>
    <property type="match status" value="1"/>
</dbReference>
<dbReference type="InterPro" id="IPR023214">
    <property type="entry name" value="HAD_sf"/>
</dbReference>
<keyword evidence="1" id="KW-0378">Hydrolase</keyword>
<dbReference type="RefSeq" id="WP_118698330.1">
    <property type="nucleotide sequence ID" value="NZ_JBBMEI010000030.1"/>
</dbReference>
<dbReference type="PANTHER" id="PTHR10000:SF8">
    <property type="entry name" value="HAD SUPERFAMILY HYDROLASE-LIKE, TYPE 3"/>
    <property type="match status" value="1"/>
</dbReference>
<keyword evidence="2" id="KW-1185">Reference proteome</keyword>
<dbReference type="Pfam" id="PF08282">
    <property type="entry name" value="Hydrolase_3"/>
    <property type="match status" value="1"/>
</dbReference>
<proteinExistence type="predicted"/>
<dbReference type="InterPro" id="IPR036412">
    <property type="entry name" value="HAD-like_sf"/>
</dbReference>